<protein>
    <submittedName>
        <fullName evidence="7">Alpha-L-arabinofuranosidase B</fullName>
    </submittedName>
</protein>
<dbReference type="Pfam" id="PF05270">
    <property type="entry name" value="AbfB"/>
    <property type="match status" value="1"/>
</dbReference>
<dbReference type="PANTHER" id="PTHR43301">
    <property type="entry name" value="ARABINAN ENDO-1,5-ALPHA-L-ARABINOSIDASE"/>
    <property type="match status" value="1"/>
</dbReference>
<sequence>MKEERKMKHRWGTIVLAWALVLALLSTGAAVPGTVQAADPPAGYVLSYFGGVPYDDSLHLAYSTDGLNWTALNGNQPVFRPAIGTKHMRDPYVGRKQDGTFVLLGTDNWNSEYIMVYDSADLIRWTNGRLVRMNTNAMHTWAPEFFWDAAKGQYGIIWSGNTDRNRTYVNYTSDFKTVTAPSVYYDPGYDVIDSHIHPWNGTNYLFFKDERSTGTTPKSILAARSASLTPGSFSVYTGAITETGTEGPFVIKSRSENRWYLYADYYSRGGVFGAWTTTDLGSGVWTKLASGTFTLPAGVRHATAFEVSQSELDRLKAAKWGPYRLQSHNYPDRYIRHSGETMRIDANVAPLEDSQYRIVPGLADPKAVSFESVNQPGTYLRHYNYVLKQQANDGSTAFKGDATFTMTAGLADGAKVSLRSYNYPDRYIRHYNYELVLQPVTTATDKADATFSLVYP</sequence>
<evidence type="ECO:0000256" key="3">
    <source>
        <dbReference type="ARBA" id="ARBA00023295"/>
    </source>
</evidence>
<dbReference type="SUPFAM" id="SSF75005">
    <property type="entry name" value="Arabinanase/levansucrase/invertase"/>
    <property type="match status" value="1"/>
</dbReference>
<dbReference type="GO" id="GO:0046556">
    <property type="term" value="F:alpha-L-arabinofuranosidase activity"/>
    <property type="evidence" value="ECO:0007669"/>
    <property type="project" value="InterPro"/>
</dbReference>
<dbReference type="InterPro" id="IPR050727">
    <property type="entry name" value="GH43_arabinanases"/>
</dbReference>
<keyword evidence="4" id="KW-0732">Signal</keyword>
<dbReference type="PANTHER" id="PTHR43301:SF3">
    <property type="entry name" value="ARABINAN ENDO-1,5-ALPHA-L-ARABINOSIDASE A-RELATED"/>
    <property type="match status" value="1"/>
</dbReference>
<evidence type="ECO:0000259" key="5">
    <source>
        <dbReference type="Pfam" id="PF00251"/>
    </source>
</evidence>
<name>V9IRW6_9BACL</name>
<evidence type="ECO:0000256" key="1">
    <source>
        <dbReference type="ARBA" id="ARBA00009902"/>
    </source>
</evidence>
<keyword evidence="2" id="KW-0378">Hydrolase</keyword>
<reference evidence="7" key="1">
    <citation type="submission" date="2011-07" db="EMBL/GenBank/DDBJ databases">
        <title>Some potential microbial weathering related gene sequences of Bacillus mucilaginosus.</title>
        <authorList>
            <person name="Lian B."/>
            <person name="Xiao B."/>
        </authorList>
    </citation>
    <scope>NUCLEOTIDE SEQUENCE</scope>
    <source>
        <strain evidence="7">K02</strain>
    </source>
</reference>
<dbReference type="InterPro" id="IPR007934">
    <property type="entry name" value="AbfB_ABD"/>
</dbReference>
<dbReference type="Gene3D" id="2.80.10.50">
    <property type="match status" value="1"/>
</dbReference>
<evidence type="ECO:0000259" key="6">
    <source>
        <dbReference type="Pfam" id="PF05270"/>
    </source>
</evidence>
<keyword evidence="3" id="KW-0326">Glycosidase</keyword>
<dbReference type="Pfam" id="PF00251">
    <property type="entry name" value="Glyco_hydro_32N"/>
    <property type="match status" value="1"/>
</dbReference>
<feature type="signal peptide" evidence="4">
    <location>
        <begin position="1"/>
        <end position="37"/>
    </location>
</feature>
<dbReference type="EMBL" id="JN225127">
    <property type="protein sequence ID" value="AFK65321.1"/>
    <property type="molecule type" value="Genomic_DNA"/>
</dbReference>
<dbReference type="AlphaFoldDB" id="V9IRW6"/>
<dbReference type="InterPro" id="IPR036195">
    <property type="entry name" value="AbfB_ABD_sf"/>
</dbReference>
<organism evidence="7">
    <name type="scientific">Paenibacillus mucilaginosus K02</name>
    <dbReference type="NCBI Taxonomy" id="997761"/>
    <lineage>
        <taxon>Bacteria</taxon>
        <taxon>Bacillati</taxon>
        <taxon>Bacillota</taxon>
        <taxon>Bacilli</taxon>
        <taxon>Bacillales</taxon>
        <taxon>Paenibacillaceae</taxon>
        <taxon>Paenibacillus</taxon>
    </lineage>
</organism>
<dbReference type="SUPFAM" id="SSF110221">
    <property type="entry name" value="AbfB domain"/>
    <property type="match status" value="1"/>
</dbReference>
<dbReference type="CDD" id="cd23399">
    <property type="entry name" value="beta-trefoil_ABD_ABFB"/>
    <property type="match status" value="1"/>
</dbReference>
<accession>V9IRW6</accession>
<comment type="similarity">
    <text evidence="1">Belongs to the glycosyl hydrolase 32 family.</text>
</comment>
<feature type="chain" id="PRO_5004777844" evidence="4">
    <location>
        <begin position="38"/>
        <end position="456"/>
    </location>
</feature>
<dbReference type="Gene3D" id="2.115.10.20">
    <property type="entry name" value="Glycosyl hydrolase domain, family 43"/>
    <property type="match status" value="1"/>
</dbReference>
<evidence type="ECO:0000313" key="7">
    <source>
        <dbReference type="EMBL" id="AFK65321.1"/>
    </source>
</evidence>
<dbReference type="InterPro" id="IPR023296">
    <property type="entry name" value="Glyco_hydro_beta-prop_sf"/>
</dbReference>
<evidence type="ECO:0000256" key="4">
    <source>
        <dbReference type="SAM" id="SignalP"/>
    </source>
</evidence>
<dbReference type="CDD" id="cd08983">
    <property type="entry name" value="GH43_Bt3655-like"/>
    <property type="match status" value="1"/>
</dbReference>
<feature type="domain" description="Glycosyl hydrolase family 32 N-terminal" evidence="5">
    <location>
        <begin position="59"/>
        <end position="133"/>
    </location>
</feature>
<feature type="domain" description="Alpha-L-arabinofuranosidase B arabinose-binding" evidence="6">
    <location>
        <begin position="324"/>
        <end position="452"/>
    </location>
</feature>
<proteinExistence type="inferred from homology"/>
<dbReference type="GO" id="GO:0046373">
    <property type="term" value="P:L-arabinose metabolic process"/>
    <property type="evidence" value="ECO:0007669"/>
    <property type="project" value="InterPro"/>
</dbReference>
<evidence type="ECO:0000256" key="2">
    <source>
        <dbReference type="ARBA" id="ARBA00022801"/>
    </source>
</evidence>
<dbReference type="InterPro" id="IPR013148">
    <property type="entry name" value="Glyco_hydro_32_N"/>
</dbReference>